<dbReference type="PROSITE" id="PS50893">
    <property type="entry name" value="ABC_TRANSPORTER_2"/>
    <property type="match status" value="1"/>
</dbReference>
<dbReference type="InterPro" id="IPR050153">
    <property type="entry name" value="Metal_Ion_Import_ABC"/>
</dbReference>
<organism evidence="6 7">
    <name type="scientific">Clostridium uliginosum</name>
    <dbReference type="NCBI Taxonomy" id="119641"/>
    <lineage>
        <taxon>Bacteria</taxon>
        <taxon>Bacillati</taxon>
        <taxon>Bacillota</taxon>
        <taxon>Clostridia</taxon>
        <taxon>Eubacteriales</taxon>
        <taxon>Clostridiaceae</taxon>
        <taxon>Clostridium</taxon>
    </lineage>
</organism>
<dbReference type="Proteomes" id="UP000199263">
    <property type="component" value="Unassembled WGS sequence"/>
</dbReference>
<gene>
    <name evidence="6" type="ORF">SAMN05421842_13320</name>
</gene>
<evidence type="ECO:0000259" key="5">
    <source>
        <dbReference type="PROSITE" id="PS50893"/>
    </source>
</evidence>
<dbReference type="InterPro" id="IPR003593">
    <property type="entry name" value="AAA+_ATPase"/>
</dbReference>
<keyword evidence="4 6" id="KW-0067">ATP-binding</keyword>
<dbReference type="InterPro" id="IPR027417">
    <property type="entry name" value="P-loop_NTPase"/>
</dbReference>
<name>A0A1I1RG13_9CLOT</name>
<dbReference type="PROSITE" id="PS00211">
    <property type="entry name" value="ABC_TRANSPORTER_1"/>
    <property type="match status" value="1"/>
</dbReference>
<keyword evidence="3" id="KW-0547">Nucleotide-binding</keyword>
<dbReference type="InterPro" id="IPR003439">
    <property type="entry name" value="ABC_transporter-like_ATP-bd"/>
</dbReference>
<keyword evidence="2" id="KW-0813">Transport</keyword>
<dbReference type="PANTHER" id="PTHR42734:SF17">
    <property type="entry name" value="METAL TRANSPORT SYSTEM ATP-BINDING PROTEIN TM_0124-RELATED"/>
    <property type="match status" value="1"/>
</dbReference>
<dbReference type="GO" id="GO:0005524">
    <property type="term" value="F:ATP binding"/>
    <property type="evidence" value="ECO:0007669"/>
    <property type="project" value="UniProtKB-KW"/>
</dbReference>
<evidence type="ECO:0000256" key="4">
    <source>
        <dbReference type="ARBA" id="ARBA00022840"/>
    </source>
</evidence>
<proteinExistence type="inferred from homology"/>
<reference evidence="6 7" key="1">
    <citation type="submission" date="2016-10" db="EMBL/GenBank/DDBJ databases">
        <authorList>
            <person name="de Groot N.N."/>
        </authorList>
    </citation>
    <scope>NUCLEOTIDE SEQUENCE [LARGE SCALE GENOMIC DNA]</scope>
    <source>
        <strain evidence="6 7">DSM 12992</strain>
    </source>
</reference>
<dbReference type="PANTHER" id="PTHR42734">
    <property type="entry name" value="METAL TRANSPORT SYSTEM ATP-BINDING PROTEIN TM_0124-RELATED"/>
    <property type="match status" value="1"/>
</dbReference>
<dbReference type="OrthoDB" id="9806726at2"/>
<evidence type="ECO:0000313" key="6">
    <source>
        <dbReference type="EMBL" id="SFD33284.1"/>
    </source>
</evidence>
<keyword evidence="7" id="KW-1185">Reference proteome</keyword>
<dbReference type="SUPFAM" id="SSF52540">
    <property type="entry name" value="P-loop containing nucleoside triphosphate hydrolases"/>
    <property type="match status" value="1"/>
</dbReference>
<dbReference type="AlphaFoldDB" id="A0A1I1RG13"/>
<feature type="domain" description="ABC transporter" evidence="5">
    <location>
        <begin position="2"/>
        <end position="224"/>
    </location>
</feature>
<dbReference type="STRING" id="119641.SAMN05421842_13320"/>
<dbReference type="SMART" id="SM00382">
    <property type="entry name" value="AAA"/>
    <property type="match status" value="1"/>
</dbReference>
<dbReference type="RefSeq" id="WP_090093983.1">
    <property type="nucleotide sequence ID" value="NZ_FOMG01000033.1"/>
</dbReference>
<evidence type="ECO:0000256" key="1">
    <source>
        <dbReference type="ARBA" id="ARBA00005417"/>
    </source>
</evidence>
<sequence length="224" mass="25228">MININDLSFSYTNKSEPLLKDINIKIPNGIYLSILGENGSCKSTLVKLILGLLKPNSGSINLDFNKISYVPQRLDNFNAQFPITVREILSTHAKIMGIRDFNEIKNSLNKVNMDDFENNLIGNLSGGQQQRIFIARALIGDPDLIILDEPSTGVDEKSQNEIYPLLKNLNKNFGKTIISVEHNTKIALKYSSHILKIHNGILNLYTKDDFIKHLKSEQQNSFAI</sequence>
<dbReference type="InterPro" id="IPR017871">
    <property type="entry name" value="ABC_transporter-like_CS"/>
</dbReference>
<dbReference type="Gene3D" id="3.40.50.300">
    <property type="entry name" value="P-loop containing nucleotide triphosphate hydrolases"/>
    <property type="match status" value="1"/>
</dbReference>
<comment type="similarity">
    <text evidence="1">Belongs to the ABC transporter superfamily.</text>
</comment>
<dbReference type="EMBL" id="FOMG01000033">
    <property type="protein sequence ID" value="SFD33284.1"/>
    <property type="molecule type" value="Genomic_DNA"/>
</dbReference>
<evidence type="ECO:0000256" key="2">
    <source>
        <dbReference type="ARBA" id="ARBA00022448"/>
    </source>
</evidence>
<evidence type="ECO:0000313" key="7">
    <source>
        <dbReference type="Proteomes" id="UP000199263"/>
    </source>
</evidence>
<evidence type="ECO:0000256" key="3">
    <source>
        <dbReference type="ARBA" id="ARBA00022741"/>
    </source>
</evidence>
<accession>A0A1I1RG13</accession>
<dbReference type="GO" id="GO:0016887">
    <property type="term" value="F:ATP hydrolysis activity"/>
    <property type="evidence" value="ECO:0007669"/>
    <property type="project" value="InterPro"/>
</dbReference>
<dbReference type="Pfam" id="PF00005">
    <property type="entry name" value="ABC_tran"/>
    <property type="match status" value="1"/>
</dbReference>
<protein>
    <submittedName>
        <fullName evidence="6">Zinc transport system ATP-binding protein</fullName>
    </submittedName>
</protein>